<dbReference type="SUPFAM" id="SSF51197">
    <property type="entry name" value="Clavaminate synthase-like"/>
    <property type="match status" value="1"/>
</dbReference>
<comment type="cofactor">
    <cofactor evidence="1">
        <name>Fe(2+)</name>
        <dbReference type="ChEBI" id="CHEBI:29033"/>
    </cofactor>
</comment>
<feature type="compositionally biased region" description="Low complexity" evidence="14">
    <location>
        <begin position="277"/>
        <end position="297"/>
    </location>
</feature>
<dbReference type="PANTHER" id="PTHR12549:SF38">
    <property type="entry name" value="JMJC DOMAIN-CONTAINING HISTONE DEMETHYLASE 2, ISOFORM A"/>
    <property type="match status" value="1"/>
</dbReference>
<dbReference type="InterPro" id="IPR054504">
    <property type="entry name" value="PWWP_KDM3B"/>
</dbReference>
<feature type="domain" description="JmjC" evidence="15">
    <location>
        <begin position="2570"/>
        <end position="2777"/>
    </location>
</feature>
<feature type="compositionally biased region" description="Low complexity" evidence="14">
    <location>
        <begin position="305"/>
        <end position="314"/>
    </location>
</feature>
<feature type="region of interest" description="Disordered" evidence="14">
    <location>
        <begin position="256"/>
        <end position="314"/>
    </location>
</feature>
<evidence type="ECO:0000256" key="11">
    <source>
        <dbReference type="ARBA" id="ARBA00023163"/>
    </source>
</evidence>
<sequence length="2815" mass="306403">MSSKCRDELVGKRFLSVKAEGRLKVGKISEWEWRSGFIRAVSTRDSSNADFTALVEFDDTGWKSREYIKVHEVFQEFLVEYSLAWVPRNEPNYPPHTVAPWPALCYKPVVDKAELFQQGKRPVEFLSDRSLGFVDKHEITVYKEGDENSAPVASACPEVRKWVKTWTDYQDGQKILLTTPTVLLGYRVEVYRTEGTTQWYTAVIKSYNHATKNLTLTDDTVLEEHNEDPTLIQMHLIGDGVVDSILNGVDVGVAQRRRPRSTVTKQVNKEPLVTSQPSRVLSQSTPSSSPSPSNSQSRGGATTPAASRVTGSRSSRTAAAAAAAAVSITAATESVPSPSAGASSPTADTAGHKGASPTKNQKPAAAKRRPEPAAKSSRSKAPPPAGKKLKKSESEENLDLNPPVCKQTCNVLVKRIEEEPQRSSVTKEKVPRLREKARQSRKPPPPSSEKKLEEQNTEPTATGKAEDPQSPDTPPVCEEVSSKESVSQSETSGAAEVKSGEPEVAPPESVKVEVSGEKLSASPAPASEASVVSVAAAAAACEDGSKPEATVSSSSPVTPTISAPGPVVSKAGDGPVSVLSPSSCPPGHSQSARGSKHDHQSHTPSKLTTAGSVKPKIADRFLGTGREDKKCVGVSEASSNSVSVVHPEQGNEDMNFKKQILRARRNISPSPNTQTGSVSEGIDVNRSLTEQLAKRTKTFEQFSVNGDGKPPGSEPPVLIDRVKSSPCYSAYHLNESSPSLSKADFISERHSAFTCVQSSVARSNTTTPATEDRADSRASDGQLPPHITEDKRPGSRLDDIRSSRSSPGSSPLIVDRYEAVNPYRDPELMRKNPVQSNVPNILTAQHKMNQSSFPSVPPAVPGASTPSQTAAAAAAAAAFSGVPGVPPQLPARSLLSSLPSTLAYTSNPQLPPSMSPHLTLPHGYSLETMAAVRAQQQHLAAIHQQLMNYPTATFEAIWQRKLPTAPLAQPWAQKSQESLLAGDLAAMHREQMQLHIEQERRERERLEQERRERDRLEQERREKERKEMIERERLEKEKAEREKAERERQERERQERERQERERQEKERQEWEHKQNQERILKESVDTVAAVDQHFAESLTRLATQHGLAPGILPSISRGTGRGFMAKSEGQHSLPPHSLAYQEAKMMKREVDIPDDKRFVSKGGGPAEKSGGTFPGYPYNSGGGYPPSHKPVFNLYGYPSAHSTISSEQLKKQLIPESQPIKEEMVDKKMPYSALPSHAASPHHAAAGYLPKDLKPHNSVIVKRDMKSEIKMETPVAAHSHHNSPSSSSPRPQHPRPAHTPEHRPERPLSSSTSPASGIPPHLLHHSSSSPAGPPPPSHSTAFRAVEAHASRSQSPYKPAASQSQQSMPLPLDYHKASGPSKVKAGEPHPAASHPGYSTSGPAVPPPPPVSASSAALAYSYSLIQQGLVPNPIYSQGGAPHPSEHNSTAHRMPVPMAGMPQGGPKPQVSPPGMKRKPTASSKDPSLYNRKKLKGQAEAPGQAMSIPVTTPEILTNPSPYTTTSSSSVFSKPGSTSMSSASPSPSLSASFSSMNSGFMDNFKSFVENTVHIAFLQDEKKAQEKAERERVNNSAALAAGPVSTKFEPNLLERKSDCVPGGQPPAVVTSQMAATSAPSEVPPTSLNAESSYNSRIMDTINRVANNQVDTDSDTLSASSPPPQIKPSDTSSPLNRSGNSSGSSHPHHMKKAWLQRHDEDKKSETPVAPPPAAPAPVTQEEQQRPVTQAARDSISCVENSGATGEGGLSSLSSSPANVVVTLPNGNISDLNHRNDESTSSASEAEMQNSTKNAGSKKRVKSRKSGGSSAGAGAAKKAKAETEPESVAAASPSSAVSSNSNSSSSRKKTPASAKRGKTEKDVKAKEDSQQSKREDQALNSSKQSRDNSPQPSKLPERNTKAGSNATTTAASTAPIVSSPSPHSDRSNPSPTLSETNPTSTASSTSSSSSPTTSNSRLQNSSGANSKENKEKKKPRRSKEAASKDSSSFNKPLVKQTVATLKKTMVPFIQDGPCSEITPKLTKCRECKMTPVQRSKKQPNIFCRFYAFRRLKYSSRGIVTIDGFSELSDADPDDIEPWLPRYPVEEPDLDVENSKFIISKVGDKFCELVEQEKEAKSWAVKIAWKRAVQGVREMCDVCDTTLFNMHWVCQKCGFVVCLDCYKVRMKEGKKPAGEDKWLTCSSNRQAHEASKMMLTQIIPSDALWELGRLIHDIRTKWSIPSNCPCGGSNGKLLPKNGITQQILSVVNSRKLPNGVGSEELSGKSAKSKKQQDSGNPLKNLGNYNPDTSSSPLSILAEVASMEPDSNREKPGDQGKGKLDKTAVPGDEFLEESEKKSSCTSLRELLTKTAGKPKMSNEKKGKKGSGTNTLVHIIQSAVEKKCLDGGAPFKFMHYTPRLGGWKRELPIMVHSLTETSVLYPDIPHSWLCDGRLLRLHDAHHKGNLQIFQEQWKRGQPVLVSLANKQMNLNLWKPDVFSREFGDIENEVVNCRTGNVIIGHTMSDFWDGFEVLGNRPVDDKQEPMLLKLKDWPPGDDFSELLPTRFQDLMKALPLPEYTHRNGKLNLASRLPDFSVRPDLGPKMYNAYGSSHFPKEGTTNLHLDISDAVNVMVYVGIPGDGPGGRKAQEDAAVKAIDDAGCDSITKRRVREVHEIPGALWHIYDAHDADKIRDFLNKVAKERGESIEKDHDAIHDQSWYLDKELCDRLLKEYGVQGYTIVQCLGDAIFIPAGAPHQVRNLHSCIKVAEDFVSPEHLNHCFRLTQEFRQLSETHSNHEDKLQVKNIVYHAVKDAIAVLREHDPDDE</sequence>
<dbReference type="InterPro" id="IPR045109">
    <property type="entry name" value="LSDs-like"/>
</dbReference>
<feature type="region of interest" description="Disordered" evidence="14">
    <location>
        <begin position="331"/>
        <end position="684"/>
    </location>
</feature>
<comment type="subcellular location">
    <subcellularLocation>
        <location evidence="2">Nucleus</location>
    </subcellularLocation>
</comment>
<feature type="compositionally biased region" description="Basic residues" evidence="14">
    <location>
        <begin position="1700"/>
        <end position="1709"/>
    </location>
</feature>
<evidence type="ECO:0000256" key="3">
    <source>
        <dbReference type="ARBA" id="ARBA00022723"/>
    </source>
</evidence>
<feature type="compositionally biased region" description="Polar residues" evidence="14">
    <location>
        <begin position="1970"/>
        <end position="1979"/>
    </location>
</feature>
<feature type="compositionally biased region" description="Low complexity" evidence="14">
    <location>
        <begin position="549"/>
        <end position="564"/>
    </location>
</feature>
<protein>
    <submittedName>
        <fullName evidence="17">Probable JmjC domain-containing histone demethylation protein 2C</fullName>
    </submittedName>
</protein>
<feature type="compositionally biased region" description="Low complexity" evidence="14">
    <location>
        <begin position="1819"/>
        <end position="1829"/>
    </location>
</feature>
<proteinExistence type="inferred from homology"/>
<evidence type="ECO:0000256" key="10">
    <source>
        <dbReference type="ARBA" id="ARBA00023015"/>
    </source>
</evidence>
<feature type="compositionally biased region" description="Polar residues" evidence="14">
    <location>
        <begin position="2285"/>
        <end position="2305"/>
    </location>
</feature>
<dbReference type="RefSeq" id="XP_005091148.2">
    <property type="nucleotide sequence ID" value="XM_005091091.3"/>
</dbReference>
<organism evidence="16 17">
    <name type="scientific">Aplysia californica</name>
    <name type="common">California sea hare</name>
    <dbReference type="NCBI Taxonomy" id="6500"/>
    <lineage>
        <taxon>Eukaryota</taxon>
        <taxon>Metazoa</taxon>
        <taxon>Spiralia</taxon>
        <taxon>Lophotrochozoa</taxon>
        <taxon>Mollusca</taxon>
        <taxon>Gastropoda</taxon>
        <taxon>Heterobranchia</taxon>
        <taxon>Euthyneura</taxon>
        <taxon>Tectipleura</taxon>
        <taxon>Aplysiida</taxon>
        <taxon>Aplysioidea</taxon>
        <taxon>Aplysiidae</taxon>
        <taxon>Aplysia</taxon>
    </lineage>
</organism>
<dbReference type="Gene3D" id="2.60.120.650">
    <property type="entry name" value="Cupin"/>
    <property type="match status" value="1"/>
</dbReference>
<feature type="compositionally biased region" description="Basic residues" evidence="14">
    <location>
        <begin position="1859"/>
        <end position="1869"/>
    </location>
</feature>
<feature type="compositionally biased region" description="Polar residues" evidence="14">
    <location>
        <begin position="1792"/>
        <end position="1807"/>
    </location>
</feature>
<evidence type="ECO:0000256" key="6">
    <source>
        <dbReference type="ARBA" id="ARBA00022853"/>
    </source>
</evidence>
<evidence type="ECO:0000256" key="12">
    <source>
        <dbReference type="ARBA" id="ARBA00023242"/>
    </source>
</evidence>
<keyword evidence="3" id="KW-0479">Metal-binding</keyword>
<feature type="region of interest" description="Disordered" evidence="14">
    <location>
        <begin position="2262"/>
        <end position="2352"/>
    </location>
</feature>
<dbReference type="Proteomes" id="UP000694888">
    <property type="component" value="Unplaced"/>
</dbReference>
<feature type="compositionally biased region" description="Low complexity" evidence="14">
    <location>
        <begin position="1914"/>
        <end position="1935"/>
    </location>
</feature>
<evidence type="ECO:0000256" key="8">
    <source>
        <dbReference type="ARBA" id="ARBA00023002"/>
    </source>
</evidence>
<feature type="compositionally biased region" description="Low complexity" evidence="14">
    <location>
        <begin position="575"/>
        <end position="586"/>
    </location>
</feature>
<dbReference type="Pfam" id="PF22987">
    <property type="entry name" value="Tudor_KDM3B"/>
    <property type="match status" value="1"/>
</dbReference>
<feature type="compositionally biased region" description="Basic and acidic residues" evidence="14">
    <location>
        <begin position="1710"/>
        <end position="1719"/>
    </location>
</feature>
<name>A0ABM0JDF6_APLCA</name>
<evidence type="ECO:0000256" key="5">
    <source>
        <dbReference type="ARBA" id="ARBA00022833"/>
    </source>
</evidence>
<feature type="compositionally biased region" description="Low complexity" evidence="14">
    <location>
        <begin position="1686"/>
        <end position="1699"/>
    </location>
</feature>
<feature type="compositionally biased region" description="Basic and acidic residues" evidence="14">
    <location>
        <begin position="1870"/>
        <end position="1890"/>
    </location>
</feature>
<feature type="compositionally biased region" description="Polar residues" evidence="14">
    <location>
        <begin position="667"/>
        <end position="678"/>
    </location>
</feature>
<evidence type="ECO:0000256" key="7">
    <source>
        <dbReference type="ARBA" id="ARBA00022964"/>
    </source>
</evidence>
<evidence type="ECO:0000313" key="17">
    <source>
        <dbReference type="RefSeq" id="XP_005091148.2"/>
    </source>
</evidence>
<feature type="region of interest" description="Disordered" evidence="14">
    <location>
        <begin position="698"/>
        <end position="719"/>
    </location>
</feature>
<feature type="region of interest" description="Disordered" evidence="14">
    <location>
        <begin position="1257"/>
        <end position="1414"/>
    </location>
</feature>
<dbReference type="GeneID" id="101861260"/>
<feature type="region of interest" description="Disordered" evidence="14">
    <location>
        <begin position="758"/>
        <end position="813"/>
    </location>
</feature>
<dbReference type="Pfam" id="PF22989">
    <property type="entry name" value="DUF7030"/>
    <property type="match status" value="1"/>
</dbReference>
<evidence type="ECO:0000256" key="9">
    <source>
        <dbReference type="ARBA" id="ARBA00023004"/>
    </source>
</evidence>
<feature type="compositionally biased region" description="Low complexity" evidence="14">
    <location>
        <begin position="632"/>
        <end position="645"/>
    </location>
</feature>
<evidence type="ECO:0000256" key="2">
    <source>
        <dbReference type="ARBA" id="ARBA00004123"/>
    </source>
</evidence>
<feature type="compositionally biased region" description="Basic and acidic residues" evidence="14">
    <location>
        <begin position="2317"/>
        <end position="2333"/>
    </location>
</feature>
<dbReference type="PANTHER" id="PTHR12549">
    <property type="entry name" value="JMJC DOMAIN-CONTAINING HISTONE DEMETHYLATION PROTEIN"/>
    <property type="match status" value="1"/>
</dbReference>
<feature type="compositionally biased region" description="Polar residues" evidence="14">
    <location>
        <begin position="602"/>
        <end position="611"/>
    </location>
</feature>
<feature type="region of interest" description="Disordered" evidence="14">
    <location>
        <begin position="1430"/>
        <end position="1549"/>
    </location>
</feature>
<dbReference type="Pfam" id="PF02373">
    <property type="entry name" value="JmjC"/>
    <property type="match status" value="1"/>
</dbReference>
<feature type="compositionally biased region" description="Low complexity" evidence="14">
    <location>
        <begin position="331"/>
        <end position="349"/>
    </location>
</feature>
<evidence type="ECO:0000256" key="4">
    <source>
        <dbReference type="ARBA" id="ARBA00022771"/>
    </source>
</evidence>
<feature type="compositionally biased region" description="Low complexity" evidence="14">
    <location>
        <begin position="1317"/>
        <end position="1331"/>
    </location>
</feature>
<keyword evidence="6" id="KW-0156">Chromatin regulator</keyword>
<gene>
    <name evidence="17" type="primary">LOC101861260</name>
</gene>
<dbReference type="SMART" id="SM00558">
    <property type="entry name" value="JmjC"/>
    <property type="match status" value="1"/>
</dbReference>
<feature type="compositionally biased region" description="Low complexity" evidence="14">
    <location>
        <begin position="1514"/>
        <end position="1549"/>
    </location>
</feature>
<evidence type="ECO:0000313" key="16">
    <source>
        <dbReference type="Proteomes" id="UP000694888"/>
    </source>
</evidence>
<feature type="compositionally biased region" description="Polar residues" evidence="14">
    <location>
        <begin position="1351"/>
        <end position="1368"/>
    </location>
</feature>
<keyword evidence="16" id="KW-1185">Reference proteome</keyword>
<dbReference type="Pfam" id="PF22988">
    <property type="entry name" value="PWWP_KDM3B"/>
    <property type="match status" value="1"/>
</dbReference>
<feature type="compositionally biased region" description="Basic residues" evidence="14">
    <location>
        <begin position="1809"/>
        <end position="1818"/>
    </location>
</feature>
<feature type="region of interest" description="Disordered" evidence="14">
    <location>
        <begin position="1610"/>
        <end position="2002"/>
    </location>
</feature>
<dbReference type="InterPro" id="IPR054503">
    <property type="entry name" value="KDM3AB_Tudor"/>
</dbReference>
<keyword evidence="11" id="KW-0804">Transcription</keyword>
<dbReference type="PROSITE" id="PS51184">
    <property type="entry name" value="JMJC"/>
    <property type="match status" value="1"/>
</dbReference>
<feature type="compositionally biased region" description="Low complexity" evidence="14">
    <location>
        <begin position="1947"/>
        <end position="1969"/>
    </location>
</feature>
<keyword evidence="10" id="KW-0805">Transcription regulation</keyword>
<dbReference type="InterPro" id="IPR003347">
    <property type="entry name" value="JmjC_dom"/>
</dbReference>
<feature type="compositionally biased region" description="Basic and acidic residues" evidence="14">
    <location>
        <begin position="414"/>
        <end position="438"/>
    </location>
</feature>
<keyword evidence="9" id="KW-0408">Iron</keyword>
<feature type="compositionally biased region" description="Basic and acidic residues" evidence="14">
    <location>
        <begin position="787"/>
        <end position="802"/>
    </location>
</feature>
<feature type="region of interest" description="Disordered" evidence="14">
    <location>
        <begin position="1156"/>
        <end position="1175"/>
    </location>
</feature>
<accession>A0ABM0JDF6</accession>
<feature type="compositionally biased region" description="Polar residues" evidence="14">
    <location>
        <begin position="1891"/>
        <end position="1905"/>
    </location>
</feature>
<feature type="compositionally biased region" description="Low complexity" evidence="14">
    <location>
        <begin position="476"/>
        <end position="492"/>
    </location>
</feature>
<feature type="region of interest" description="Disordered" evidence="14">
    <location>
        <begin position="2359"/>
        <end position="2378"/>
    </location>
</feature>
<feature type="compositionally biased region" description="Polar residues" evidence="14">
    <location>
        <begin position="758"/>
        <end position="769"/>
    </location>
</feature>
<keyword evidence="12" id="KW-0539">Nucleus</keyword>
<feature type="compositionally biased region" description="Basic and acidic residues" evidence="14">
    <location>
        <begin position="1257"/>
        <end position="1272"/>
    </location>
</feature>
<keyword evidence="7" id="KW-0223">Dioxygenase</keyword>
<dbReference type="InterPro" id="IPR054294">
    <property type="entry name" value="DUF7030"/>
</dbReference>
<keyword evidence="4" id="KW-0863">Zinc-finger</keyword>
<evidence type="ECO:0000259" key="15">
    <source>
        <dbReference type="PROSITE" id="PS51184"/>
    </source>
</evidence>
<feature type="compositionally biased region" description="Polar residues" evidence="14">
    <location>
        <begin position="1624"/>
        <end position="1674"/>
    </location>
</feature>
<keyword evidence="5" id="KW-0862">Zinc</keyword>
<feature type="region of interest" description="Disordered" evidence="14">
    <location>
        <begin position="1000"/>
        <end position="1076"/>
    </location>
</feature>
<evidence type="ECO:0000256" key="14">
    <source>
        <dbReference type="SAM" id="MobiDB-lite"/>
    </source>
</evidence>
<reference evidence="17" key="1">
    <citation type="submission" date="2025-08" db="UniProtKB">
        <authorList>
            <consortium name="RefSeq"/>
        </authorList>
    </citation>
    <scope>IDENTIFICATION</scope>
</reference>
<evidence type="ECO:0000256" key="1">
    <source>
        <dbReference type="ARBA" id="ARBA00001954"/>
    </source>
</evidence>
<keyword evidence="8" id="KW-0560">Oxidoreductase</keyword>
<feature type="compositionally biased region" description="Low complexity" evidence="14">
    <location>
        <begin position="1839"/>
        <end position="1858"/>
    </location>
</feature>
<evidence type="ECO:0000256" key="13">
    <source>
        <dbReference type="ARBA" id="ARBA00037987"/>
    </source>
</evidence>
<comment type="similarity">
    <text evidence="13">Belongs to the JHDM2 histone demethylase family.</text>
</comment>
<feature type="compositionally biased region" description="Low complexity" evidence="14">
    <location>
        <begin position="520"/>
        <end position="540"/>
    </location>
</feature>